<keyword evidence="6 7" id="KW-0472">Membrane</keyword>
<dbReference type="PANTHER" id="PTHR31585">
    <property type="entry name" value="FOLATE-BIOPTERIN TRANSPORTER 1, CHLOROPLASTIC"/>
    <property type="match status" value="1"/>
</dbReference>
<feature type="transmembrane region" description="Helical" evidence="7">
    <location>
        <begin position="569"/>
        <end position="590"/>
    </location>
</feature>
<keyword evidence="4 7" id="KW-0812">Transmembrane</keyword>
<feature type="transmembrane region" description="Helical" evidence="7">
    <location>
        <begin position="284"/>
        <end position="302"/>
    </location>
</feature>
<gene>
    <name evidence="8" type="ORF">BBO99_00008854</name>
</gene>
<comment type="subcellular location">
    <subcellularLocation>
        <location evidence="1">Membrane</location>
        <topology evidence="1">Multi-pass membrane protein</topology>
    </subcellularLocation>
</comment>
<feature type="transmembrane region" description="Helical" evidence="7">
    <location>
        <begin position="717"/>
        <end position="735"/>
    </location>
</feature>
<sequence>MSVLTSKDNLGLLFQYAIVGLVYGLLPETIYPFMQEYLNCSGGRVQFLRQHFCDITYTGRSPVQDYMVGVTPINSTLSDILSNLLFIIVAIVVHCTASLVVIWDAFRNQWFWLGPPIAVQLPYGVEWAIFTFVTVELAGLAAVYGLTTSDQCRITVRDAFAWVFLPLLPKQKDDTQRLVHKGGKSKLLDAPHHGAGAPSKLDIPIRLSLVSGTSQPKDIEDGHYMAVKTPDPTGIEGGALREGGTPDLKSKDSLGLLVQYAAVGLNYGVLPATIYPFLQNYLNATGAQVTTAATLVVLPWSFKAFYGVLSDCFPIYGYRRRPYMVIGWVVCIAMLLVMACLPAGDPYYTVSSDRDIDPADYTPEIEARINSDAASQAAKYVMLMFFAAVGYVLSDVCADSIVVDYAQREPHETRGKTQSAIYVVRTVFVIIGQLLTGFCFNGEEYGGDFDFSLTFPQLMIILAVLTAPVIPITWCFIKEEKKPRVDFKNYMNELWVLLQKRAMYQVVFFTFFQGMFSSISYTASSPVQSYIVGVTPINSTLSEIFGNLLFMLGIIVTSKWGLQWNWRWMIVGTGVFVMIVDGITTFITIWDVFRSQWFWLGLPVAVQLPYGVGWMISTFVIVELSGVGNEGVVYGLISMVSNLSSPFATAMTLVIDQPFDLTTERIQADDHSIRADISYAVIIMYAMTAFSWVFLVFLPPQKEATQELLRTGGSSKILGGLTVCYLTFAFIWSLMTNIMAMFDSTSCLMIAGGSGC</sequence>
<feature type="transmembrane region" description="Helical" evidence="7">
    <location>
        <begin position="677"/>
        <end position="697"/>
    </location>
</feature>
<dbReference type="SUPFAM" id="SSF103473">
    <property type="entry name" value="MFS general substrate transporter"/>
    <property type="match status" value="1"/>
</dbReference>
<feature type="transmembrane region" description="Helical" evidence="7">
    <location>
        <begin position="419"/>
        <end position="438"/>
    </location>
</feature>
<feature type="transmembrane region" description="Helical" evidence="7">
    <location>
        <begin position="12"/>
        <end position="34"/>
    </location>
</feature>
<feature type="transmembrane region" description="Helical" evidence="7">
    <location>
        <begin position="257"/>
        <end position="278"/>
    </location>
</feature>
<dbReference type="Pfam" id="PF03092">
    <property type="entry name" value="BT1"/>
    <property type="match status" value="2"/>
</dbReference>
<proteinExistence type="inferred from homology"/>
<feature type="transmembrane region" description="Helical" evidence="7">
    <location>
        <begin position="544"/>
        <end position="562"/>
    </location>
</feature>
<evidence type="ECO:0000256" key="1">
    <source>
        <dbReference type="ARBA" id="ARBA00004141"/>
    </source>
</evidence>
<keyword evidence="9" id="KW-1185">Reference proteome</keyword>
<evidence type="ECO:0000256" key="6">
    <source>
        <dbReference type="ARBA" id="ARBA00023136"/>
    </source>
</evidence>
<feature type="transmembrane region" description="Helical" evidence="7">
    <location>
        <begin position="596"/>
        <end position="621"/>
    </location>
</feature>
<dbReference type="PANTHER" id="PTHR31585:SF5">
    <property type="entry name" value="RNA-BINDING S4 DOMAIN-CONTAINING PROTEIN"/>
    <property type="match status" value="1"/>
</dbReference>
<feature type="transmembrane region" description="Helical" evidence="7">
    <location>
        <begin position="502"/>
        <end position="524"/>
    </location>
</feature>
<feature type="transmembrane region" description="Helical" evidence="7">
    <location>
        <begin position="458"/>
        <end position="477"/>
    </location>
</feature>
<comment type="caution">
    <text evidence="8">The sequence shown here is derived from an EMBL/GenBank/DDBJ whole genome shotgun (WGS) entry which is preliminary data.</text>
</comment>
<feature type="transmembrane region" description="Helical" evidence="7">
    <location>
        <begin position="323"/>
        <end position="344"/>
    </location>
</feature>
<evidence type="ECO:0000313" key="8">
    <source>
        <dbReference type="EMBL" id="RLN74635.1"/>
    </source>
</evidence>
<organism evidence="8 9">
    <name type="scientific">Phytophthora kernoviae</name>
    <dbReference type="NCBI Taxonomy" id="325452"/>
    <lineage>
        <taxon>Eukaryota</taxon>
        <taxon>Sar</taxon>
        <taxon>Stramenopiles</taxon>
        <taxon>Oomycota</taxon>
        <taxon>Peronosporomycetes</taxon>
        <taxon>Peronosporales</taxon>
        <taxon>Peronosporaceae</taxon>
        <taxon>Phytophthora</taxon>
    </lineage>
</organism>
<dbReference type="GO" id="GO:0016020">
    <property type="term" value="C:membrane"/>
    <property type="evidence" value="ECO:0007669"/>
    <property type="project" value="UniProtKB-SubCell"/>
</dbReference>
<dbReference type="InterPro" id="IPR036259">
    <property type="entry name" value="MFS_trans_sf"/>
</dbReference>
<keyword evidence="3" id="KW-0813">Transport</keyword>
<evidence type="ECO:0000313" key="9">
    <source>
        <dbReference type="Proteomes" id="UP000285624"/>
    </source>
</evidence>
<dbReference type="Gene3D" id="1.20.1250.20">
    <property type="entry name" value="MFS general substrate transporter like domains"/>
    <property type="match status" value="1"/>
</dbReference>
<evidence type="ECO:0000256" key="5">
    <source>
        <dbReference type="ARBA" id="ARBA00022989"/>
    </source>
</evidence>
<dbReference type="EMBL" id="MBDN02000531">
    <property type="protein sequence ID" value="RLN74635.1"/>
    <property type="molecule type" value="Genomic_DNA"/>
</dbReference>
<accession>A0A421GEA3</accession>
<dbReference type="AlphaFoldDB" id="A0A421GEA3"/>
<feature type="transmembrane region" description="Helical" evidence="7">
    <location>
        <begin position="126"/>
        <end position="147"/>
    </location>
</feature>
<keyword evidence="5 7" id="KW-1133">Transmembrane helix</keyword>
<evidence type="ECO:0000256" key="4">
    <source>
        <dbReference type="ARBA" id="ARBA00022692"/>
    </source>
</evidence>
<dbReference type="Proteomes" id="UP000285624">
    <property type="component" value="Unassembled WGS sequence"/>
</dbReference>
<name>A0A421GEA3_9STRA</name>
<feature type="transmembrane region" description="Helical" evidence="7">
    <location>
        <begin position="380"/>
        <end position="398"/>
    </location>
</feature>
<evidence type="ECO:0000256" key="7">
    <source>
        <dbReference type="SAM" id="Phobius"/>
    </source>
</evidence>
<reference evidence="8 9" key="1">
    <citation type="journal article" date="2019" name="Mol. Plant Pathol.">
        <title>Genome sequencing of oomycete isolates from Chile supports the New Zealand origin of Phytophthora kernoviae and makes available the first Nothophytophthora sp. genome.</title>
        <authorList>
            <person name="Studholme D.J."/>
            <person name="Panda P."/>
            <person name="Sanfuentes Von Stowasser E."/>
            <person name="Gonzalez M."/>
            <person name="Hill R."/>
            <person name="Sambles C."/>
            <person name="Grant M."/>
            <person name="Williams N.M."/>
            <person name="McDougal R.L."/>
        </authorList>
    </citation>
    <scope>NUCLEOTIDE SEQUENCE [LARGE SCALE GENOMIC DNA]</scope>
    <source>
        <strain evidence="8">Chile4</strain>
    </source>
</reference>
<evidence type="ECO:0000256" key="2">
    <source>
        <dbReference type="ARBA" id="ARBA00007015"/>
    </source>
</evidence>
<feature type="transmembrane region" description="Helical" evidence="7">
    <location>
        <begin position="84"/>
        <end position="106"/>
    </location>
</feature>
<comment type="similarity">
    <text evidence="2">Belongs to the major facilitator superfamily. Folate-biopterin transporter (TC 2.A.71) family.</text>
</comment>
<feature type="transmembrane region" description="Helical" evidence="7">
    <location>
        <begin position="633"/>
        <end position="655"/>
    </location>
</feature>
<dbReference type="InterPro" id="IPR039309">
    <property type="entry name" value="BT1"/>
</dbReference>
<evidence type="ECO:0000256" key="3">
    <source>
        <dbReference type="ARBA" id="ARBA00022448"/>
    </source>
</evidence>
<protein>
    <submittedName>
        <fullName evidence="8">Uncharacterized protein</fullName>
    </submittedName>
</protein>